<dbReference type="Proteomes" id="UP000248627">
    <property type="component" value="Unassembled WGS sequence"/>
</dbReference>
<proteinExistence type="predicted"/>
<dbReference type="RefSeq" id="WP_111242415.1">
    <property type="nucleotide sequence ID" value="NZ_POTX01000030.1"/>
</dbReference>
<comment type="caution">
    <text evidence="1">The sequence shown here is derived from an EMBL/GenBank/DDBJ whole genome shotgun (WGS) entry which is preliminary data.</text>
</comment>
<evidence type="ECO:0000313" key="2">
    <source>
        <dbReference type="Proteomes" id="UP000248627"/>
    </source>
</evidence>
<sequence length="283" mass="29361">RYARPSRWRAALGSPVVAGAAVLALLAGAGAAAAANWLPIFHTERIAPVTLPQADLVALPDLSAYGEVAFTERANVREVGDAATAGQLTGLPVPQVDRLPRGVTGLPTYQVGDRMSAVFTFSEEKARQTAAAAGEPLPPPPAGLDGSQFRLTAGPGVAAVWSQNREVPAMIVARAVAPSAYSSGIPFATAVDYLLTLPGLPENVASQLRGFSGDATTLPLPVNDRYLTATTTQVRGLPATVLTSRDGLLAGVVWVQDGNVTAVAGSLSADEVLSVARELRWHR</sequence>
<dbReference type="EMBL" id="POTX01000030">
    <property type="protein sequence ID" value="PZF99008.1"/>
    <property type="molecule type" value="Genomic_DNA"/>
</dbReference>
<organism evidence="1 2">
    <name type="scientific">Micromonospora endophytica</name>
    <dbReference type="NCBI Taxonomy" id="515350"/>
    <lineage>
        <taxon>Bacteria</taxon>
        <taxon>Bacillati</taxon>
        <taxon>Actinomycetota</taxon>
        <taxon>Actinomycetes</taxon>
        <taxon>Micromonosporales</taxon>
        <taxon>Micromonosporaceae</taxon>
        <taxon>Micromonospora</taxon>
    </lineage>
</organism>
<name>A0A2W2D5N7_9ACTN</name>
<gene>
    <name evidence="1" type="ORF">C1I93_07005</name>
</gene>
<keyword evidence="2" id="KW-1185">Reference proteome</keyword>
<evidence type="ECO:0000313" key="1">
    <source>
        <dbReference type="EMBL" id="PZF99008.1"/>
    </source>
</evidence>
<feature type="non-terminal residue" evidence="1">
    <location>
        <position position="1"/>
    </location>
</feature>
<protein>
    <submittedName>
        <fullName evidence="1">Uncharacterized protein</fullName>
    </submittedName>
</protein>
<dbReference type="AlphaFoldDB" id="A0A2W2D5N7"/>
<accession>A0A2W2D5N7</accession>
<reference evidence="1 2" key="1">
    <citation type="submission" date="2018-01" db="EMBL/GenBank/DDBJ databases">
        <title>Draft genome sequence of Jishengella endophytica.</title>
        <authorList>
            <person name="Sahin N."/>
            <person name="Ay H."/>
            <person name="Saygin H."/>
        </authorList>
    </citation>
    <scope>NUCLEOTIDE SEQUENCE [LARGE SCALE GENOMIC DNA]</scope>
    <source>
        <strain evidence="1 2">DSM 45430</strain>
    </source>
</reference>